<dbReference type="AlphaFoldDB" id="A0A7S3F4Y4"/>
<keyword evidence="1" id="KW-0489">Methyltransferase</keyword>
<dbReference type="CDD" id="cd02440">
    <property type="entry name" value="AdoMet_MTases"/>
    <property type="match status" value="1"/>
</dbReference>
<accession>A0A7S3F4Y4</accession>
<dbReference type="Pfam" id="PF03602">
    <property type="entry name" value="Cons_hypoth95"/>
    <property type="match status" value="1"/>
</dbReference>
<reference evidence="4" key="1">
    <citation type="submission" date="2021-01" db="EMBL/GenBank/DDBJ databases">
        <authorList>
            <person name="Corre E."/>
            <person name="Pelletier E."/>
            <person name="Niang G."/>
            <person name="Scheremetjew M."/>
            <person name="Finn R."/>
            <person name="Kale V."/>
            <person name="Holt S."/>
            <person name="Cochrane G."/>
            <person name="Meng A."/>
            <person name="Brown T."/>
            <person name="Cohen L."/>
        </authorList>
    </citation>
    <scope>NUCLEOTIDE SEQUENCE</scope>
    <source>
        <strain evidence="4">RCC927</strain>
    </source>
</reference>
<dbReference type="InterPro" id="IPR009148">
    <property type="entry name" value="PcsB-like"/>
</dbReference>
<dbReference type="EMBL" id="HBHY01001988">
    <property type="protein sequence ID" value="CAE0126842.1"/>
    <property type="molecule type" value="Transcribed_RNA"/>
</dbReference>
<dbReference type="PANTHER" id="PTHR43542:SF1">
    <property type="entry name" value="METHYLTRANSFERASE"/>
    <property type="match status" value="1"/>
</dbReference>
<feature type="compositionally biased region" description="Low complexity" evidence="3">
    <location>
        <begin position="111"/>
        <end position="125"/>
    </location>
</feature>
<evidence type="ECO:0000313" key="4">
    <source>
        <dbReference type="EMBL" id="CAE0126842.1"/>
    </source>
</evidence>
<protein>
    <submittedName>
        <fullName evidence="4">Uncharacterized protein</fullName>
    </submittedName>
</protein>
<feature type="compositionally biased region" description="Basic and acidic residues" evidence="3">
    <location>
        <begin position="35"/>
        <end position="49"/>
    </location>
</feature>
<feature type="compositionally biased region" description="Basic residues" evidence="3">
    <location>
        <begin position="215"/>
        <end position="227"/>
    </location>
</feature>
<dbReference type="InterPro" id="IPR029063">
    <property type="entry name" value="SAM-dependent_MTases_sf"/>
</dbReference>
<evidence type="ECO:0000256" key="3">
    <source>
        <dbReference type="SAM" id="MobiDB-lite"/>
    </source>
</evidence>
<dbReference type="SUPFAM" id="SSF53335">
    <property type="entry name" value="S-adenosyl-L-methionine-dependent methyltransferases"/>
    <property type="match status" value="1"/>
</dbReference>
<dbReference type="InterPro" id="IPR004398">
    <property type="entry name" value="RNA_MeTrfase_RsmD"/>
</dbReference>
<name>A0A7S3F4Y4_9VIRI</name>
<gene>
    <name evidence="4" type="ORF">PSIN1315_LOCUS1251</name>
</gene>
<feature type="region of interest" description="Disordered" evidence="3">
    <location>
        <begin position="498"/>
        <end position="532"/>
    </location>
</feature>
<organism evidence="4">
    <name type="scientific">Prasinoderma singulare</name>
    <dbReference type="NCBI Taxonomy" id="676789"/>
    <lineage>
        <taxon>Eukaryota</taxon>
        <taxon>Viridiplantae</taxon>
        <taxon>Prasinodermophyta</taxon>
        <taxon>Prasinodermophyceae</taxon>
        <taxon>Prasinodermales</taxon>
        <taxon>Prasinodermaceae</taxon>
        <taxon>Prasinoderma</taxon>
    </lineage>
</organism>
<evidence type="ECO:0000256" key="1">
    <source>
        <dbReference type="ARBA" id="ARBA00022603"/>
    </source>
</evidence>
<evidence type="ECO:0000256" key="2">
    <source>
        <dbReference type="ARBA" id="ARBA00022679"/>
    </source>
</evidence>
<feature type="compositionally biased region" description="Basic and acidic residues" evidence="3">
    <location>
        <begin position="498"/>
        <end position="508"/>
    </location>
</feature>
<feature type="compositionally biased region" description="Gly residues" evidence="3">
    <location>
        <begin position="97"/>
        <end position="110"/>
    </location>
</feature>
<dbReference type="PRINTS" id="PR01852">
    <property type="entry name" value="SIBAPROTEIN"/>
</dbReference>
<sequence>MAAAAAEAAAAEAKAKAAAAEAAAAEAKAKAAAAKAEEARLAAERRSKEARVEVLRAELLAAERELEAEQEPQAAAAPEERSTPAFVFDDEEEGADDGGLGLELDVGGGLAAEAPEAAPQTAAVASQGKANPWDVEFDPDEEDPEDDEGWSDVVIESDVGFSAPSGGAEEVYRVGRGWAQGTNALAADFEEDLPAVGQTYVSGLSAQIEGAMKTRQTRTLRRERKAARREGGDASDKHAAALKGMYGGGDVAAANAIVLTPEELAARAAAGEAGGSAAADSDLAPPKRSVLKVLKIAGGCRTNLKLHSPDGDGTRPMMEKVRVAMFQMIASHMDSPAGVGALPGGRWLDLYAGTGAIGLEAISRGAESAHFCELDPWVVKKCLRRNAKTARFEDRATVHVTRVEDLLRRAAAHPASMGGAFEYMTVCPPYQKCSYPELFGLLEDTPLLTDASYVVVEYPGRLRRHVPDTLRNGALEKFRDRRYGRTWLAIWGPKGRARRVDGEGDSGRARRGAGAAGADKAREPIVIESDGPLPGGYGSRFAKGGAWSNDPDEVVIEG</sequence>
<dbReference type="Gene3D" id="3.40.50.150">
    <property type="entry name" value="Vaccinia Virus protein VP39"/>
    <property type="match status" value="1"/>
</dbReference>
<feature type="region of interest" description="Disordered" evidence="3">
    <location>
        <begin position="212"/>
        <end position="236"/>
    </location>
</feature>
<feature type="compositionally biased region" description="Acidic residues" evidence="3">
    <location>
        <begin position="135"/>
        <end position="149"/>
    </location>
</feature>
<dbReference type="GO" id="GO:0031167">
    <property type="term" value="P:rRNA methylation"/>
    <property type="evidence" value="ECO:0007669"/>
    <property type="project" value="InterPro"/>
</dbReference>
<proteinExistence type="predicted"/>
<keyword evidence="2" id="KW-0808">Transferase</keyword>
<dbReference type="PANTHER" id="PTHR43542">
    <property type="entry name" value="METHYLTRANSFERASE"/>
    <property type="match status" value="1"/>
</dbReference>
<feature type="region of interest" description="Disordered" evidence="3">
    <location>
        <begin position="65"/>
        <end position="149"/>
    </location>
</feature>
<dbReference type="GO" id="GO:0008168">
    <property type="term" value="F:methyltransferase activity"/>
    <property type="evidence" value="ECO:0007669"/>
    <property type="project" value="UniProtKB-KW"/>
</dbReference>
<feature type="region of interest" description="Disordered" evidence="3">
    <location>
        <begin position="26"/>
        <end position="49"/>
    </location>
</feature>